<dbReference type="Pfam" id="PF02671">
    <property type="entry name" value="PAH"/>
    <property type="match status" value="3"/>
</dbReference>
<dbReference type="GO" id="GO:0003714">
    <property type="term" value="F:transcription corepressor activity"/>
    <property type="evidence" value="ECO:0007669"/>
    <property type="project" value="InterPro"/>
</dbReference>
<keyword evidence="8" id="KW-0805">Transcription regulation</keyword>
<dbReference type="InterPro" id="IPR039774">
    <property type="entry name" value="Sin3-like"/>
</dbReference>
<dbReference type="GO" id="GO:0005730">
    <property type="term" value="C:nucleolus"/>
    <property type="evidence" value="ECO:0007669"/>
    <property type="project" value="UniProtKB-SubCell"/>
</dbReference>
<feature type="compositionally biased region" description="Low complexity" evidence="19">
    <location>
        <begin position="31"/>
        <end position="40"/>
    </location>
</feature>
<feature type="region of interest" description="Disordered" evidence="19">
    <location>
        <begin position="1"/>
        <end position="40"/>
    </location>
</feature>
<accession>A0A812DLF6</accession>
<dbReference type="OrthoDB" id="10265969at2759"/>
<dbReference type="PROSITE" id="PS51477">
    <property type="entry name" value="PAH"/>
    <property type="match status" value="2"/>
</dbReference>
<keyword evidence="5" id="KW-0677">Repeat</keyword>
<protein>
    <recommendedName>
        <fullName evidence="15">Paired amphipathic helix protein Sin3a</fullName>
    </recommendedName>
    <alternativeName>
        <fullName evidence="16">Histone deacetylase complex subunit Sin3a</fullName>
    </alternativeName>
    <alternativeName>
        <fullName evidence="17">Transcriptional corepressor Sin3a</fullName>
    </alternativeName>
</protein>
<evidence type="ECO:0000313" key="20">
    <source>
        <dbReference type="EMBL" id="CAE1303746.1"/>
    </source>
</evidence>
<evidence type="ECO:0000256" key="5">
    <source>
        <dbReference type="ARBA" id="ARBA00022737"/>
    </source>
</evidence>
<dbReference type="PANTHER" id="PTHR12346:SF0">
    <property type="entry name" value="SIN3A, ISOFORM G"/>
    <property type="match status" value="1"/>
</dbReference>
<evidence type="ECO:0000256" key="13">
    <source>
        <dbReference type="ARBA" id="ARBA00056268"/>
    </source>
</evidence>
<dbReference type="GO" id="GO:0048511">
    <property type="term" value="P:rhythmic process"/>
    <property type="evidence" value="ECO:0007669"/>
    <property type="project" value="UniProtKB-KW"/>
</dbReference>
<evidence type="ECO:0000256" key="19">
    <source>
        <dbReference type="SAM" id="MobiDB-lite"/>
    </source>
</evidence>
<feature type="region of interest" description="Disordered" evidence="19">
    <location>
        <begin position="297"/>
        <end position="360"/>
    </location>
</feature>
<keyword evidence="12 18" id="KW-0539">Nucleus</keyword>
<dbReference type="PANTHER" id="PTHR12346">
    <property type="entry name" value="SIN3B-RELATED"/>
    <property type="match status" value="1"/>
</dbReference>
<dbReference type="FunFam" id="1.20.1160.11:FF:000002">
    <property type="entry name" value="Paired amphipathic helix protein SIN3"/>
    <property type="match status" value="1"/>
</dbReference>
<dbReference type="InterPro" id="IPR003822">
    <property type="entry name" value="PAH"/>
</dbReference>
<feature type="compositionally biased region" description="Low complexity" evidence="19">
    <location>
        <begin position="302"/>
        <end position="313"/>
    </location>
</feature>
<dbReference type="AlphaFoldDB" id="A0A812DLF6"/>
<evidence type="ECO:0000256" key="17">
    <source>
        <dbReference type="ARBA" id="ARBA00081271"/>
    </source>
</evidence>
<comment type="subcellular location">
    <subcellularLocation>
        <location evidence="1">Nucleus</location>
        <location evidence="1">Nucleolus</location>
    </subcellularLocation>
</comment>
<keyword evidence="2" id="KW-0678">Repressor</keyword>
<evidence type="ECO:0000256" key="12">
    <source>
        <dbReference type="ARBA" id="ARBA00023242"/>
    </source>
</evidence>
<evidence type="ECO:0000256" key="4">
    <source>
        <dbReference type="ARBA" id="ARBA00022553"/>
    </source>
</evidence>
<dbReference type="InterPro" id="IPR036600">
    <property type="entry name" value="PAH_sf"/>
</dbReference>
<dbReference type="FunFam" id="1.20.1160.11:FF:000004">
    <property type="entry name" value="Paired amphipathic helix protein Sin3a"/>
    <property type="match status" value="1"/>
</dbReference>
<evidence type="ECO:0000256" key="11">
    <source>
        <dbReference type="ARBA" id="ARBA00023163"/>
    </source>
</evidence>
<feature type="compositionally biased region" description="Polar residues" evidence="19">
    <location>
        <begin position="328"/>
        <end position="339"/>
    </location>
</feature>
<name>A0A812DLF6_ACAPH</name>
<proteinExistence type="predicted"/>
<evidence type="ECO:0000256" key="15">
    <source>
        <dbReference type="ARBA" id="ARBA00068512"/>
    </source>
</evidence>
<dbReference type="FunFam" id="1.20.1160.11:FF:000001">
    <property type="entry name" value="Paired amphipathic helix protein Sin3"/>
    <property type="match status" value="1"/>
</dbReference>
<keyword evidence="10" id="KW-0090">Biological rhythms</keyword>
<evidence type="ECO:0000256" key="9">
    <source>
        <dbReference type="ARBA" id="ARBA00023054"/>
    </source>
</evidence>
<keyword evidence="3" id="KW-1017">Isopeptide bond</keyword>
<evidence type="ECO:0000256" key="3">
    <source>
        <dbReference type="ARBA" id="ARBA00022499"/>
    </source>
</evidence>
<feature type="compositionally biased region" description="Polar residues" evidence="19">
    <location>
        <begin position="17"/>
        <end position="30"/>
    </location>
</feature>
<evidence type="ECO:0000256" key="2">
    <source>
        <dbReference type="ARBA" id="ARBA00022491"/>
    </source>
</evidence>
<keyword evidence="4" id="KW-0597">Phosphoprotein</keyword>
<keyword evidence="6" id="KW-0832">Ubl conjugation</keyword>
<dbReference type="SUPFAM" id="SSF47762">
    <property type="entry name" value="PAH2 domain"/>
    <property type="match status" value="3"/>
</dbReference>
<comment type="function">
    <text evidence="13">Acts as a transcriptional repressor. Corepressor for REST. Interacts with MXI1 to repress MYC responsive genes and antagonize MYC oncogenic activities. Also interacts with MXD1-MAX heterodimers to repress transcription by tethering SIN3A to DNA. Acts cooperatively with OGT to repress transcription in parallel with histone deacetylation. Involved in the control of the circadian rhythms. Required for the transcriptional repression of circadian target genes, such as PER1, mediated by the large PER complex through histone deacetylation. Cooperates with FOXK1 to regulate cell cycle progression probably by repressing cell cycle inhibitor genes expression. Required for cortical neuron differentiation and callosal axon elongation.</text>
</comment>
<comment type="subunit">
    <text evidence="14">Interacts with ARID4B, BRMS1L, HCFC1, HDAC1, HDAC2, MXI1, SAP30L, SAP130, SFPQ and TOPORS. Interacts with OGT (via TPRs 1-6); the interaction mediates transcriptional repression in parallel with histone deacetylase. Interacts with BAZ2A, MXD1, MXD3, MXD4, MBD2, DACH1, NCOR1, NR4A2, REST, RLIM, SAP30, SETDB1, SMYD2, and SUDS3. Interacts with PHF12 in a complex composed of HDAC1, PHF12 and SAP30. Interacts with TET1; the interaction recruits SIN3A to gene promoters. The large PER complex involved in the histone deacetylation is composed of at least HDAC1, PER2, SFPQ and SIN3A. Interacts with KLF11. Interacts with PPHLN1. Found in a complex with YY1, GON4L and HDAC1. Interacts (via PAH2) with FOXK1. Interacts with FOXK2. Found in a complex composed of at least SINHCAF, SIN3A, HDAC1, SAP30, RBBP4, OGT and TET1. Interacts with SINHCAF. Interacts with SPHK2.</text>
</comment>
<evidence type="ECO:0000256" key="18">
    <source>
        <dbReference type="PROSITE-ProRule" id="PRU00810"/>
    </source>
</evidence>
<dbReference type="Gene3D" id="1.20.1160.11">
    <property type="entry name" value="Paired amphipathic helix"/>
    <property type="match status" value="3"/>
</dbReference>
<evidence type="ECO:0000313" key="21">
    <source>
        <dbReference type="Proteomes" id="UP000597762"/>
    </source>
</evidence>
<evidence type="ECO:0000256" key="1">
    <source>
        <dbReference type="ARBA" id="ARBA00004604"/>
    </source>
</evidence>
<dbReference type="EMBL" id="CAHIKZ030003743">
    <property type="protein sequence ID" value="CAE1303746.1"/>
    <property type="molecule type" value="Genomic_DNA"/>
</dbReference>
<keyword evidence="7" id="KW-0007">Acetylation</keyword>
<dbReference type="GO" id="GO:0061629">
    <property type="term" value="F:RNA polymerase II-specific DNA-binding transcription factor binding"/>
    <property type="evidence" value="ECO:0007669"/>
    <property type="project" value="UniProtKB-ARBA"/>
</dbReference>
<keyword evidence="21" id="KW-1185">Reference proteome</keyword>
<evidence type="ECO:0000256" key="7">
    <source>
        <dbReference type="ARBA" id="ARBA00022990"/>
    </source>
</evidence>
<evidence type="ECO:0000256" key="14">
    <source>
        <dbReference type="ARBA" id="ARBA00061761"/>
    </source>
</evidence>
<evidence type="ECO:0000256" key="10">
    <source>
        <dbReference type="ARBA" id="ARBA00023108"/>
    </source>
</evidence>
<sequence>MHHGHHGVQAAGHLSGVPSNQQQAHNNTPSQGQQQQQQQFQRLKVEDALSYLDQVKAQFGNQPQVYNDFLDIMKEFKSQTIDTPGVINRVSNLFKGHPELIVGFNTFLPPGYKIEVQANEINVTQPNQQVVSITNSALPTSTPGPGYTKNLSNVPGASPNGCTTNQHSQNQPSRVNTEIPTPNQHSNSQGQPASQPVEFNHAINYVNKIKNRFQGQPEVYKAFLEILHTYQKEQRNLKELTENHNAHPFQENQGINQPGYKPLTEAEVYSQVARLFQNQEDLLTEFGQFLPDANGSTYMNCSSSPQQSDSPLSVRNDRTANVKKPGINNKTQNNKSSCQLRRPSASQPPPTKKLKPSSLKDVSLAEAGKHGTLNEFAFFDKVRKMLKNSDVYENFLRCLILFNQEVLSRSELVHMVQTFLG</sequence>
<evidence type="ECO:0000256" key="6">
    <source>
        <dbReference type="ARBA" id="ARBA00022843"/>
    </source>
</evidence>
<evidence type="ECO:0000256" key="8">
    <source>
        <dbReference type="ARBA" id="ARBA00023015"/>
    </source>
</evidence>
<dbReference type="GO" id="GO:0000122">
    <property type="term" value="P:negative regulation of transcription by RNA polymerase II"/>
    <property type="evidence" value="ECO:0007669"/>
    <property type="project" value="TreeGrafter"/>
</dbReference>
<gene>
    <name evidence="20" type="ORF">SPHA_56510</name>
</gene>
<keyword evidence="9" id="KW-0175">Coiled coil</keyword>
<dbReference type="Proteomes" id="UP000597762">
    <property type="component" value="Unassembled WGS sequence"/>
</dbReference>
<feature type="compositionally biased region" description="Polar residues" evidence="19">
    <location>
        <begin position="138"/>
        <end position="194"/>
    </location>
</feature>
<evidence type="ECO:0000256" key="16">
    <source>
        <dbReference type="ARBA" id="ARBA00075105"/>
    </source>
</evidence>
<feature type="region of interest" description="Disordered" evidence="19">
    <location>
        <begin position="138"/>
        <end position="195"/>
    </location>
</feature>
<comment type="caution">
    <text evidence="20">The sequence shown here is derived from an EMBL/GenBank/DDBJ whole genome shotgun (WGS) entry which is preliminary data.</text>
</comment>
<reference evidence="20" key="1">
    <citation type="submission" date="2021-01" db="EMBL/GenBank/DDBJ databases">
        <authorList>
            <person name="Li R."/>
            <person name="Bekaert M."/>
        </authorList>
    </citation>
    <scope>NUCLEOTIDE SEQUENCE</scope>
    <source>
        <strain evidence="20">Farmed</strain>
    </source>
</reference>
<dbReference type="GO" id="GO:0070822">
    <property type="term" value="C:Sin3-type complex"/>
    <property type="evidence" value="ECO:0007669"/>
    <property type="project" value="TreeGrafter"/>
</dbReference>
<organism evidence="20 21">
    <name type="scientific">Acanthosepion pharaonis</name>
    <name type="common">Pharaoh cuttlefish</name>
    <name type="synonym">Sepia pharaonis</name>
    <dbReference type="NCBI Taxonomy" id="158019"/>
    <lineage>
        <taxon>Eukaryota</taxon>
        <taxon>Metazoa</taxon>
        <taxon>Spiralia</taxon>
        <taxon>Lophotrochozoa</taxon>
        <taxon>Mollusca</taxon>
        <taxon>Cephalopoda</taxon>
        <taxon>Coleoidea</taxon>
        <taxon>Decapodiformes</taxon>
        <taxon>Sepiida</taxon>
        <taxon>Sepiina</taxon>
        <taxon>Sepiidae</taxon>
        <taxon>Acanthosepion</taxon>
    </lineage>
</organism>
<keyword evidence="11" id="KW-0804">Transcription</keyword>